<dbReference type="Proteomes" id="UP000299102">
    <property type="component" value="Unassembled WGS sequence"/>
</dbReference>
<protein>
    <submittedName>
        <fullName evidence="2">Uncharacterized protein</fullName>
    </submittedName>
</protein>
<dbReference type="EMBL" id="BGZK01003197">
    <property type="protein sequence ID" value="GBO98600.1"/>
    <property type="molecule type" value="Genomic_DNA"/>
</dbReference>
<organism evidence="2 3">
    <name type="scientific">Eumeta variegata</name>
    <name type="common">Bagworm moth</name>
    <name type="synonym">Eumeta japonica</name>
    <dbReference type="NCBI Taxonomy" id="151549"/>
    <lineage>
        <taxon>Eukaryota</taxon>
        <taxon>Metazoa</taxon>
        <taxon>Ecdysozoa</taxon>
        <taxon>Arthropoda</taxon>
        <taxon>Hexapoda</taxon>
        <taxon>Insecta</taxon>
        <taxon>Pterygota</taxon>
        <taxon>Neoptera</taxon>
        <taxon>Endopterygota</taxon>
        <taxon>Lepidoptera</taxon>
        <taxon>Glossata</taxon>
        <taxon>Ditrysia</taxon>
        <taxon>Tineoidea</taxon>
        <taxon>Psychidae</taxon>
        <taxon>Oiketicinae</taxon>
        <taxon>Eumeta</taxon>
    </lineage>
</organism>
<comment type="caution">
    <text evidence="2">The sequence shown here is derived from an EMBL/GenBank/DDBJ whole genome shotgun (WGS) entry which is preliminary data.</text>
</comment>
<feature type="compositionally biased region" description="Basic and acidic residues" evidence="1">
    <location>
        <begin position="82"/>
        <end position="97"/>
    </location>
</feature>
<proteinExistence type="predicted"/>
<evidence type="ECO:0000256" key="1">
    <source>
        <dbReference type="SAM" id="MobiDB-lite"/>
    </source>
</evidence>
<dbReference type="OrthoDB" id="8063408at2759"/>
<evidence type="ECO:0000313" key="2">
    <source>
        <dbReference type="EMBL" id="GBO98600.1"/>
    </source>
</evidence>
<evidence type="ECO:0000313" key="3">
    <source>
        <dbReference type="Proteomes" id="UP000299102"/>
    </source>
</evidence>
<reference evidence="2 3" key="1">
    <citation type="journal article" date="2019" name="Commun. Biol.">
        <title>The bagworm genome reveals a unique fibroin gene that provides high tensile strength.</title>
        <authorList>
            <person name="Kono N."/>
            <person name="Nakamura H."/>
            <person name="Ohtoshi R."/>
            <person name="Tomita M."/>
            <person name="Numata K."/>
            <person name="Arakawa K."/>
        </authorList>
    </citation>
    <scope>NUCLEOTIDE SEQUENCE [LARGE SCALE GENOMIC DNA]</scope>
</reference>
<dbReference type="AlphaFoldDB" id="A0A4C1SBZ3"/>
<accession>A0A4C1SBZ3</accession>
<sequence>MSVKLHFWIPTLTLFPKILVHSEEQGERFHPDIKEMEKRYQGRWQVSVWELGSLGRTRPAAPCSPHPAPRTPHSATPRPKQKRTENRSLWHPHADHGSRGSHVIDIDFLNPISQTAKDGGVTIALVQEPYAGNRSFIKQHPSTRVIQCALNREKTVKAAKIKFDYRLDKGNTPSQSAKLPAQTFY</sequence>
<gene>
    <name evidence="2" type="ORF">EVAR_97400_1</name>
</gene>
<feature type="region of interest" description="Disordered" evidence="1">
    <location>
        <begin position="57"/>
        <end position="97"/>
    </location>
</feature>
<keyword evidence="3" id="KW-1185">Reference proteome</keyword>
<name>A0A4C1SBZ3_EUMVA</name>